<accession>A0A1G2KBJ5</accession>
<evidence type="ECO:0000256" key="1">
    <source>
        <dbReference type="SAM" id="Coils"/>
    </source>
</evidence>
<feature type="signal peptide" evidence="2">
    <location>
        <begin position="1"/>
        <end position="25"/>
    </location>
</feature>
<sequence>MRKFFVFSLLSFLMAFLLFAHGAFARGESQQEEDRKAFTKGLEERRGSVEGSFRRFFGFDRTERVLEHFQATVRRGPFPDMRKRLWDIREQFLEEAGERRERMSREWGERRAERIDGFFDRLVEKGGSTMERLGRFADRIRERLDSLAARGVSVDDLKEELRRADDSIEKAEDALSSAVARYGSAVASQDFKGAFSAVEDKVGEFKEELRKAHGILRSIARHLEERAGSALLRTATSTNPLLPSRE</sequence>
<feature type="coiled-coil region" evidence="1">
    <location>
        <begin position="154"/>
        <end position="181"/>
    </location>
</feature>
<feature type="chain" id="PRO_5009583390" description="DUF5667 domain-containing protein" evidence="2">
    <location>
        <begin position="26"/>
        <end position="246"/>
    </location>
</feature>
<dbReference type="EMBL" id="MHQD01000009">
    <property type="protein sequence ID" value="OGZ96593.1"/>
    <property type="molecule type" value="Genomic_DNA"/>
</dbReference>
<proteinExistence type="predicted"/>
<evidence type="ECO:0008006" key="5">
    <source>
        <dbReference type="Google" id="ProtNLM"/>
    </source>
</evidence>
<dbReference type="Proteomes" id="UP000178574">
    <property type="component" value="Unassembled WGS sequence"/>
</dbReference>
<dbReference type="AlphaFoldDB" id="A0A1G2KBJ5"/>
<evidence type="ECO:0000313" key="3">
    <source>
        <dbReference type="EMBL" id="OGZ96593.1"/>
    </source>
</evidence>
<keyword evidence="1" id="KW-0175">Coiled coil</keyword>
<name>A0A1G2KBJ5_9BACT</name>
<evidence type="ECO:0000256" key="2">
    <source>
        <dbReference type="SAM" id="SignalP"/>
    </source>
</evidence>
<keyword evidence="2" id="KW-0732">Signal</keyword>
<protein>
    <recommendedName>
        <fullName evidence="5">DUF5667 domain-containing protein</fullName>
    </recommendedName>
</protein>
<comment type="caution">
    <text evidence="3">The sequence shown here is derived from an EMBL/GenBank/DDBJ whole genome shotgun (WGS) entry which is preliminary data.</text>
</comment>
<reference evidence="3 4" key="1">
    <citation type="journal article" date="2016" name="Nat. Commun.">
        <title>Thousands of microbial genomes shed light on interconnected biogeochemical processes in an aquifer system.</title>
        <authorList>
            <person name="Anantharaman K."/>
            <person name="Brown C.T."/>
            <person name="Hug L.A."/>
            <person name="Sharon I."/>
            <person name="Castelle C.J."/>
            <person name="Probst A.J."/>
            <person name="Thomas B.C."/>
            <person name="Singh A."/>
            <person name="Wilkins M.J."/>
            <person name="Karaoz U."/>
            <person name="Brodie E.L."/>
            <person name="Williams K.H."/>
            <person name="Hubbard S.S."/>
            <person name="Banfield J.F."/>
        </authorList>
    </citation>
    <scope>NUCLEOTIDE SEQUENCE [LARGE SCALE GENOMIC DNA]</scope>
</reference>
<organism evidence="3 4">
    <name type="scientific">Candidatus Sungbacteria bacterium RIFCSPHIGHO2_01_FULL_50_25</name>
    <dbReference type="NCBI Taxonomy" id="1802265"/>
    <lineage>
        <taxon>Bacteria</taxon>
        <taxon>Candidatus Sungiibacteriota</taxon>
    </lineage>
</organism>
<gene>
    <name evidence="3" type="ORF">A2847_01800</name>
</gene>
<evidence type="ECO:0000313" key="4">
    <source>
        <dbReference type="Proteomes" id="UP000178574"/>
    </source>
</evidence>